<proteinExistence type="inferred from homology"/>
<evidence type="ECO:0000256" key="3">
    <source>
        <dbReference type="ARBA" id="ARBA00008479"/>
    </source>
</evidence>
<evidence type="ECO:0000256" key="5">
    <source>
        <dbReference type="ARBA" id="ARBA00015522"/>
    </source>
</evidence>
<evidence type="ECO:0000256" key="7">
    <source>
        <dbReference type="ARBA" id="ARBA00023274"/>
    </source>
</evidence>
<feature type="compositionally biased region" description="Basic and acidic residues" evidence="8">
    <location>
        <begin position="207"/>
        <end position="217"/>
    </location>
</feature>
<keyword evidence="10" id="KW-1185">Reference proteome</keyword>
<dbReference type="PANTHER" id="PTHR13243:SF1">
    <property type="entry name" value="NUCLEOLAR PROTEIN 16"/>
    <property type="match status" value="1"/>
</dbReference>
<evidence type="ECO:0000256" key="2">
    <source>
        <dbReference type="ARBA" id="ARBA00004604"/>
    </source>
</evidence>
<comment type="subunit">
    <text evidence="4">Component of the pre-66S ribosomal particle.</text>
</comment>
<dbReference type="PANTHER" id="PTHR13243">
    <property type="entry name" value="HSPC111 PROTEIN-RELATED"/>
    <property type="match status" value="1"/>
</dbReference>
<dbReference type="STRING" id="767769.A0A1L9U8E6"/>
<dbReference type="Pfam" id="PF09420">
    <property type="entry name" value="Nop16"/>
    <property type="match status" value="1"/>
</dbReference>
<dbReference type="AlphaFoldDB" id="A0A1L9U8E6"/>
<accession>A0A1L9U8E6</accession>
<organism evidence="9 10">
    <name type="scientific">Aspergillus brasiliensis (strain CBS 101740 / IMI 381727 / IBT 21946)</name>
    <dbReference type="NCBI Taxonomy" id="767769"/>
    <lineage>
        <taxon>Eukaryota</taxon>
        <taxon>Fungi</taxon>
        <taxon>Dikarya</taxon>
        <taxon>Ascomycota</taxon>
        <taxon>Pezizomycotina</taxon>
        <taxon>Eurotiomycetes</taxon>
        <taxon>Eurotiomycetidae</taxon>
        <taxon>Eurotiales</taxon>
        <taxon>Aspergillaceae</taxon>
        <taxon>Aspergillus</taxon>
        <taxon>Aspergillus subgen. Circumdati</taxon>
    </lineage>
</organism>
<name>A0A1L9U8E6_ASPBC</name>
<feature type="region of interest" description="Disordered" evidence="8">
    <location>
        <begin position="207"/>
        <end position="241"/>
    </location>
</feature>
<comment type="subcellular location">
    <subcellularLocation>
        <location evidence="2">Nucleus</location>
        <location evidence="2">Nucleolus</location>
    </subcellularLocation>
</comment>
<evidence type="ECO:0000313" key="9">
    <source>
        <dbReference type="EMBL" id="OJJ67956.1"/>
    </source>
</evidence>
<dbReference type="OrthoDB" id="285729at2759"/>
<evidence type="ECO:0000256" key="8">
    <source>
        <dbReference type="SAM" id="MobiDB-lite"/>
    </source>
</evidence>
<dbReference type="Proteomes" id="UP000184499">
    <property type="component" value="Unassembled WGS sequence"/>
</dbReference>
<feature type="region of interest" description="Disordered" evidence="8">
    <location>
        <begin position="1"/>
        <end position="21"/>
    </location>
</feature>
<keyword evidence="6" id="KW-0539">Nucleus</keyword>
<dbReference type="EMBL" id="KV878692">
    <property type="protein sequence ID" value="OJJ67956.1"/>
    <property type="molecule type" value="Genomic_DNA"/>
</dbReference>
<keyword evidence="7" id="KW-0687">Ribonucleoprotein</keyword>
<dbReference type="GO" id="GO:0042273">
    <property type="term" value="P:ribosomal large subunit biogenesis"/>
    <property type="evidence" value="ECO:0007669"/>
    <property type="project" value="TreeGrafter"/>
</dbReference>
<evidence type="ECO:0000256" key="1">
    <source>
        <dbReference type="ARBA" id="ARBA00002889"/>
    </source>
</evidence>
<gene>
    <name evidence="9" type="ORF">ASPBRDRAFT_210379</name>
</gene>
<dbReference type="InterPro" id="IPR019002">
    <property type="entry name" value="Ribosome_biogenesis_Nop16"/>
</dbReference>
<evidence type="ECO:0000313" key="10">
    <source>
        <dbReference type="Proteomes" id="UP000184499"/>
    </source>
</evidence>
<dbReference type="RefSeq" id="XP_067475205.1">
    <property type="nucleotide sequence ID" value="XM_067621901.1"/>
</dbReference>
<evidence type="ECO:0000256" key="6">
    <source>
        <dbReference type="ARBA" id="ARBA00023242"/>
    </source>
</evidence>
<dbReference type="OMA" id="MQQTEAD"/>
<dbReference type="GO" id="GO:0005730">
    <property type="term" value="C:nucleolus"/>
    <property type="evidence" value="ECO:0007669"/>
    <property type="project" value="UniProtKB-SubCell"/>
</dbReference>
<evidence type="ECO:0000256" key="4">
    <source>
        <dbReference type="ARBA" id="ARBA00011187"/>
    </source>
</evidence>
<comment type="similarity">
    <text evidence="3">Belongs to the NOP16 family.</text>
</comment>
<dbReference type="GeneID" id="93574389"/>
<comment type="function">
    <text evidence="1">Involved in the biogenesis of the 60S ribosomal subunit.</text>
</comment>
<protein>
    <recommendedName>
        <fullName evidence="5">Nucleolar protein 16</fullName>
    </recommendedName>
</protein>
<dbReference type="GO" id="GO:1990904">
    <property type="term" value="C:ribonucleoprotein complex"/>
    <property type="evidence" value="ECO:0007669"/>
    <property type="project" value="UniProtKB-KW"/>
</dbReference>
<reference evidence="10" key="1">
    <citation type="journal article" date="2017" name="Genome Biol.">
        <title>Comparative genomics reveals high biological diversity and specific adaptations in the industrially and medically important fungal genus Aspergillus.</title>
        <authorList>
            <person name="de Vries R.P."/>
            <person name="Riley R."/>
            <person name="Wiebenga A."/>
            <person name="Aguilar-Osorio G."/>
            <person name="Amillis S."/>
            <person name="Uchima C.A."/>
            <person name="Anderluh G."/>
            <person name="Asadollahi M."/>
            <person name="Askin M."/>
            <person name="Barry K."/>
            <person name="Battaglia E."/>
            <person name="Bayram O."/>
            <person name="Benocci T."/>
            <person name="Braus-Stromeyer S.A."/>
            <person name="Caldana C."/>
            <person name="Canovas D."/>
            <person name="Cerqueira G.C."/>
            <person name="Chen F."/>
            <person name="Chen W."/>
            <person name="Choi C."/>
            <person name="Clum A."/>
            <person name="Dos Santos R.A."/>
            <person name="Damasio A.R."/>
            <person name="Diallinas G."/>
            <person name="Emri T."/>
            <person name="Fekete E."/>
            <person name="Flipphi M."/>
            <person name="Freyberg S."/>
            <person name="Gallo A."/>
            <person name="Gournas C."/>
            <person name="Habgood R."/>
            <person name="Hainaut M."/>
            <person name="Harispe M.L."/>
            <person name="Henrissat B."/>
            <person name="Hilden K.S."/>
            <person name="Hope R."/>
            <person name="Hossain A."/>
            <person name="Karabika E."/>
            <person name="Karaffa L."/>
            <person name="Karanyi Z."/>
            <person name="Krasevec N."/>
            <person name="Kuo A."/>
            <person name="Kusch H."/>
            <person name="LaButti K."/>
            <person name="Lagendijk E.L."/>
            <person name="Lapidus A."/>
            <person name="Levasseur A."/>
            <person name="Lindquist E."/>
            <person name="Lipzen A."/>
            <person name="Logrieco A.F."/>
            <person name="MacCabe A."/>
            <person name="Maekelae M.R."/>
            <person name="Malavazi I."/>
            <person name="Melin P."/>
            <person name="Meyer V."/>
            <person name="Mielnichuk N."/>
            <person name="Miskei M."/>
            <person name="Molnar A.P."/>
            <person name="Mule G."/>
            <person name="Ngan C.Y."/>
            <person name="Orejas M."/>
            <person name="Orosz E."/>
            <person name="Ouedraogo J.P."/>
            <person name="Overkamp K.M."/>
            <person name="Park H.-S."/>
            <person name="Perrone G."/>
            <person name="Piumi F."/>
            <person name="Punt P.J."/>
            <person name="Ram A.F."/>
            <person name="Ramon A."/>
            <person name="Rauscher S."/>
            <person name="Record E."/>
            <person name="Riano-Pachon D.M."/>
            <person name="Robert V."/>
            <person name="Roehrig J."/>
            <person name="Ruller R."/>
            <person name="Salamov A."/>
            <person name="Salih N.S."/>
            <person name="Samson R.A."/>
            <person name="Sandor E."/>
            <person name="Sanguinetti M."/>
            <person name="Schuetze T."/>
            <person name="Sepcic K."/>
            <person name="Shelest E."/>
            <person name="Sherlock G."/>
            <person name="Sophianopoulou V."/>
            <person name="Squina F.M."/>
            <person name="Sun H."/>
            <person name="Susca A."/>
            <person name="Todd R.B."/>
            <person name="Tsang A."/>
            <person name="Unkles S.E."/>
            <person name="van de Wiele N."/>
            <person name="van Rossen-Uffink D."/>
            <person name="Oliveira J.V."/>
            <person name="Vesth T.C."/>
            <person name="Visser J."/>
            <person name="Yu J.-H."/>
            <person name="Zhou M."/>
            <person name="Andersen M.R."/>
            <person name="Archer D.B."/>
            <person name="Baker S.E."/>
            <person name="Benoit I."/>
            <person name="Brakhage A.A."/>
            <person name="Braus G.H."/>
            <person name="Fischer R."/>
            <person name="Frisvad J.C."/>
            <person name="Goldman G.H."/>
            <person name="Houbraken J."/>
            <person name="Oakley B."/>
            <person name="Pocsi I."/>
            <person name="Scazzocchio C."/>
            <person name="Seiboth B."/>
            <person name="vanKuyk P.A."/>
            <person name="Wortman J."/>
            <person name="Dyer P.S."/>
            <person name="Grigoriev I.V."/>
        </authorList>
    </citation>
    <scope>NUCLEOTIDE SEQUENCE [LARGE SCALE GENOMIC DNA]</scope>
    <source>
        <strain evidence="10">CBS 101740 / IMI 381727 / IBT 21946</strain>
    </source>
</reference>
<dbReference type="VEuPathDB" id="FungiDB:ASPBRDRAFT_210379"/>
<sequence>MVNIRQAKKKRSSLPKAKAKRAGLLKSGKKKINVLGNAIIAENWDRKQTLTQNYRRLGLVHRLNAPSGGSQKRATADGIQGEPEDSLYIKSSTEALAKQTATSDIKVERDPETGKILRVIRGAADEEVEIAGRKVKRNNPLNDPLNELSNNEIVTQPRPNASGTAVVEQLERQAEQEGVTVRAKKPRHQSKREEEWVTRLIEKHGDNYSAMARDRRLNPMQQTEGDLKRRIRKFQQQQNRS</sequence>